<keyword evidence="8 12" id="KW-0472">Membrane</keyword>
<keyword evidence="10 12" id="KW-0807">Transducer</keyword>
<feature type="transmembrane region" description="Helical" evidence="13">
    <location>
        <begin position="138"/>
        <end position="164"/>
    </location>
</feature>
<keyword evidence="15" id="KW-1185">Reference proteome</keyword>
<evidence type="ECO:0000256" key="3">
    <source>
        <dbReference type="ARBA" id="ARBA00022480"/>
    </source>
</evidence>
<dbReference type="Ensembl" id="ENSMCST00000000015.1">
    <property type="protein sequence ID" value="ENSMCSP00000000010.1"/>
    <property type="gene ID" value="ENSMCSG00000000014.1"/>
</dbReference>
<reference evidence="14" key="1">
    <citation type="submission" date="2025-08" db="UniProtKB">
        <authorList>
            <consortium name="Ensembl"/>
        </authorList>
    </citation>
    <scope>IDENTIFICATION</scope>
</reference>
<evidence type="ECO:0000313" key="14">
    <source>
        <dbReference type="Ensembl" id="ENSMCSP00000000010.1"/>
    </source>
</evidence>
<dbReference type="GO" id="GO:0033038">
    <property type="term" value="F:bitter taste receptor activity"/>
    <property type="evidence" value="ECO:0007669"/>
    <property type="project" value="InterPro"/>
</dbReference>
<keyword evidence="5 12" id="KW-0812">Transmembrane</keyword>
<dbReference type="PANTHER" id="PTHR11394">
    <property type="entry name" value="TASTE RECEPTOR TYPE 2"/>
    <property type="match status" value="1"/>
</dbReference>
<dbReference type="InterPro" id="IPR007960">
    <property type="entry name" value="TAS2R"/>
</dbReference>
<dbReference type="GO" id="GO:0016020">
    <property type="term" value="C:membrane"/>
    <property type="evidence" value="ECO:0007669"/>
    <property type="project" value="UniProtKB-SubCell"/>
</dbReference>
<evidence type="ECO:0000256" key="6">
    <source>
        <dbReference type="ARBA" id="ARBA00022989"/>
    </source>
</evidence>
<keyword evidence="7 12" id="KW-0297">G-protein coupled receptor</keyword>
<evidence type="ECO:0000256" key="9">
    <source>
        <dbReference type="ARBA" id="ARBA00023170"/>
    </source>
</evidence>
<organism evidence="14 15">
    <name type="scientific">Malurus cyaneus samueli</name>
    <dbReference type="NCBI Taxonomy" id="2593467"/>
    <lineage>
        <taxon>Eukaryota</taxon>
        <taxon>Metazoa</taxon>
        <taxon>Chordata</taxon>
        <taxon>Craniata</taxon>
        <taxon>Vertebrata</taxon>
        <taxon>Euteleostomi</taxon>
        <taxon>Archelosauria</taxon>
        <taxon>Archosauria</taxon>
        <taxon>Dinosauria</taxon>
        <taxon>Saurischia</taxon>
        <taxon>Theropoda</taxon>
        <taxon>Coelurosauria</taxon>
        <taxon>Aves</taxon>
        <taxon>Neognathae</taxon>
        <taxon>Neoaves</taxon>
        <taxon>Telluraves</taxon>
        <taxon>Australaves</taxon>
        <taxon>Passeriformes</taxon>
        <taxon>Meliphagoidea</taxon>
        <taxon>Maluridae</taxon>
        <taxon>Malurus</taxon>
    </lineage>
</organism>
<comment type="similarity">
    <text evidence="2 11">Belongs to the G-protein coupled receptor T2R family.</text>
</comment>
<dbReference type="SUPFAM" id="SSF81321">
    <property type="entry name" value="Family A G protein-coupled receptor-like"/>
    <property type="match status" value="1"/>
</dbReference>
<evidence type="ECO:0000256" key="10">
    <source>
        <dbReference type="ARBA" id="ARBA00023224"/>
    </source>
</evidence>
<proteinExistence type="inferred from homology"/>
<feature type="transmembrane region" description="Helical" evidence="13">
    <location>
        <begin position="192"/>
        <end position="215"/>
    </location>
</feature>
<dbReference type="AlphaFoldDB" id="A0A8C5T5E3"/>
<keyword evidence="9 12" id="KW-0675">Receptor</keyword>
<keyword evidence="3 12" id="KW-0919">Taste</keyword>
<dbReference type="GO" id="GO:0004930">
    <property type="term" value="F:G protein-coupled receptor activity"/>
    <property type="evidence" value="ECO:0007669"/>
    <property type="project" value="UniProtKB-KW"/>
</dbReference>
<evidence type="ECO:0000256" key="13">
    <source>
        <dbReference type="SAM" id="Phobius"/>
    </source>
</evidence>
<evidence type="ECO:0000256" key="5">
    <source>
        <dbReference type="ARBA" id="ARBA00022692"/>
    </source>
</evidence>
<evidence type="ECO:0000256" key="11">
    <source>
        <dbReference type="RuleBase" id="RU004423"/>
    </source>
</evidence>
<dbReference type="Proteomes" id="UP000694560">
    <property type="component" value="Unplaced"/>
</dbReference>
<protein>
    <recommendedName>
        <fullName evidence="12">Taste receptor type 2</fullName>
    </recommendedName>
</protein>
<comment type="subcellular location">
    <subcellularLocation>
        <location evidence="1 12">Membrane</location>
        <topology evidence="1 12">Multi-pass membrane protein</topology>
    </subcellularLocation>
</comment>
<keyword evidence="4 12" id="KW-0716">Sensory transduction</keyword>
<feature type="transmembrane region" description="Helical" evidence="13">
    <location>
        <begin position="75"/>
        <end position="95"/>
    </location>
</feature>
<dbReference type="Pfam" id="PF05296">
    <property type="entry name" value="TAS2R"/>
    <property type="match status" value="2"/>
</dbReference>
<evidence type="ECO:0000256" key="4">
    <source>
        <dbReference type="ARBA" id="ARBA00022606"/>
    </source>
</evidence>
<evidence type="ECO:0000313" key="15">
    <source>
        <dbReference type="Proteomes" id="UP000694560"/>
    </source>
</evidence>
<dbReference type="PANTHER" id="PTHR11394:SF47">
    <property type="entry name" value="TASTE RECEPTOR TYPE 2 MEMBER 40"/>
    <property type="match status" value="1"/>
</dbReference>
<dbReference type="OrthoDB" id="8876749at2759"/>
<accession>A0A8C5T5E3</accession>
<keyword evidence="6 13" id="KW-1133">Transmembrane helix</keyword>
<evidence type="ECO:0000256" key="8">
    <source>
        <dbReference type="ARBA" id="ARBA00023136"/>
    </source>
</evidence>
<sequence length="279" mass="31577">RLSAAQGNLENNCDLLGYNGHVFSKKLCPYDMIMISLSSSRIVLQFWCTLDLLVSVFCEHSYYEEKLFPVITAVYMFLDYCSLWFGAWLSVFYCIKVASFTQFLLHLAEAKNCQAGALDGAHIMALLLSIRTTRKDSLGLLILLCNAAISLPLILSVVSSVLLIRSLWVHSRRMQNNASGFRDPSLEAHVKALKSVCSFLISHIIYFICVLLFLWDTFSHFSNGESICIAVMAACPTGHTMVLIWSNPKFLELSARIWQHITSPVRTRSMYKTMQCTYI</sequence>
<evidence type="ECO:0000256" key="1">
    <source>
        <dbReference type="ARBA" id="ARBA00004141"/>
    </source>
</evidence>
<name>A0A8C5T5E3_9PASS</name>
<evidence type="ECO:0000256" key="12">
    <source>
        <dbReference type="RuleBase" id="RU004424"/>
    </source>
</evidence>
<reference evidence="14" key="2">
    <citation type="submission" date="2025-09" db="UniProtKB">
        <authorList>
            <consortium name="Ensembl"/>
        </authorList>
    </citation>
    <scope>IDENTIFICATION</scope>
</reference>
<evidence type="ECO:0000256" key="7">
    <source>
        <dbReference type="ARBA" id="ARBA00023040"/>
    </source>
</evidence>
<evidence type="ECO:0000256" key="2">
    <source>
        <dbReference type="ARBA" id="ARBA00007376"/>
    </source>
</evidence>